<dbReference type="InParanoid" id="I7M6R2"/>
<dbReference type="AlphaFoldDB" id="I7M6R2"/>
<dbReference type="KEGG" id="tet:TTHERM_00420810"/>
<dbReference type="GeneID" id="7831476"/>
<dbReference type="EMBL" id="GG662536">
    <property type="protein sequence ID" value="EAR85673.2"/>
    <property type="molecule type" value="Genomic_DNA"/>
</dbReference>
<protein>
    <submittedName>
        <fullName evidence="1">Uncharacterized protein</fullName>
    </submittedName>
</protein>
<dbReference type="Proteomes" id="UP000009168">
    <property type="component" value="Unassembled WGS sequence"/>
</dbReference>
<gene>
    <name evidence="1" type="ORF">TTHERM_00420810</name>
</gene>
<evidence type="ECO:0000313" key="1">
    <source>
        <dbReference type="EMBL" id="EAR85673.2"/>
    </source>
</evidence>
<dbReference type="RefSeq" id="XP_001033336.2">
    <property type="nucleotide sequence ID" value="XM_001033336.2"/>
</dbReference>
<keyword evidence="2" id="KW-1185">Reference proteome</keyword>
<sequence>MNDYTYTDFLVKKSVQPFSLRNLQGSVNQFQNLTLHINKKAFQIRQDSKDKLNTMQIIKSKKLQVQQLPDTDRYLKQITHARQLNWRNLLKDSEHKKIMQVISKDKYVDDVVVVSEGQKKSHNMTDYQVQLQKLKNEKAIWTVENKLKFVMDDKIKFEQIKKLHQQYVTEKLKKNFWEDRFKNDNQSPRNKSLTNSLYSDRSNRNFEEIMKNEQISKSEKKERNPNNYQIYNYGNVKEQCNEDDLTNSQLCLSKSQIKNEIDRKIMGEKKGSAEQEQNQSIGVKEQQQISIKQTLQHFLELDQNILPSKIQSNLTTQPNSQKYLKEINAEQKKIGKSLNSSYNQLNQHIKNNQNKIIKSNSIHAHFEADFDNQASFFEASNNQQGNIKQNLIKLEEEKQYSYSKVDSKLNFPHFQGNHKSMMNINPFDCEIFIQEEELNTERQSQDFNPGEKYEQLRKINSENEKKLIDYIIKKNQFELVDLFPSNVKIQPRKYVDFDQIQLSDFDKAAYQQQIIEKEKLKNKNNFNKPDLNNKHEQNFNLNKKYEKHQDEQMNQNKQSNTQLIHIPKSYQQSDQVIEPQVQLLKKSPLKKRKTNKNKIKSQCIQRLSKDTDQFSVQYLRKYGLEETTHLKDEFSKLRSTATTLPYSMKTDASKQNSQCSSPRNNPYLLNNKTQILNQSLNKKDLIKFANKEQIQINESTTTGFSNTAYGAGFLSSRSENRKNIRSNLENHEKSKQQIEIAPFFKKRQLSISQALKQDEGIQPQQNCQTLNNMFSPVSMVMSNKYTDRKHQDFKNTNLQIQQNQTNLKNNYLQDSSKQKNNQNQINKLLKFQKMIQEKQNNQQDNLQIKENFIKFYDNVLTQSKQQSKTTGKIKREINKLVKNVDKSLASIQSSEGPKLSAFHHEFRDFKEMKIFKRKLFNYAINKIHPDDRKGLFELYSMTHRQEVEDLFAQQMKK</sequence>
<proteinExistence type="predicted"/>
<evidence type="ECO:0000313" key="2">
    <source>
        <dbReference type="Proteomes" id="UP000009168"/>
    </source>
</evidence>
<name>I7M6R2_TETTS</name>
<reference evidence="2" key="1">
    <citation type="journal article" date="2006" name="PLoS Biol.">
        <title>Macronuclear genome sequence of the ciliate Tetrahymena thermophila, a model eukaryote.</title>
        <authorList>
            <person name="Eisen J.A."/>
            <person name="Coyne R.S."/>
            <person name="Wu M."/>
            <person name="Wu D."/>
            <person name="Thiagarajan M."/>
            <person name="Wortman J.R."/>
            <person name="Badger J.H."/>
            <person name="Ren Q."/>
            <person name="Amedeo P."/>
            <person name="Jones K.M."/>
            <person name="Tallon L.J."/>
            <person name="Delcher A.L."/>
            <person name="Salzberg S.L."/>
            <person name="Silva J.C."/>
            <person name="Haas B.J."/>
            <person name="Majoros W.H."/>
            <person name="Farzad M."/>
            <person name="Carlton J.M."/>
            <person name="Smith R.K. Jr."/>
            <person name="Garg J."/>
            <person name="Pearlman R.E."/>
            <person name="Karrer K.M."/>
            <person name="Sun L."/>
            <person name="Manning G."/>
            <person name="Elde N.C."/>
            <person name="Turkewitz A.P."/>
            <person name="Asai D.J."/>
            <person name="Wilkes D.E."/>
            <person name="Wang Y."/>
            <person name="Cai H."/>
            <person name="Collins K."/>
            <person name="Stewart B.A."/>
            <person name="Lee S.R."/>
            <person name="Wilamowska K."/>
            <person name="Weinberg Z."/>
            <person name="Ruzzo W.L."/>
            <person name="Wloga D."/>
            <person name="Gaertig J."/>
            <person name="Frankel J."/>
            <person name="Tsao C.-C."/>
            <person name="Gorovsky M.A."/>
            <person name="Keeling P.J."/>
            <person name="Waller R.F."/>
            <person name="Patron N.J."/>
            <person name="Cherry J.M."/>
            <person name="Stover N.A."/>
            <person name="Krieger C.J."/>
            <person name="del Toro C."/>
            <person name="Ryder H.F."/>
            <person name="Williamson S.C."/>
            <person name="Barbeau R.A."/>
            <person name="Hamilton E.P."/>
            <person name="Orias E."/>
        </authorList>
    </citation>
    <scope>NUCLEOTIDE SEQUENCE [LARGE SCALE GENOMIC DNA]</scope>
    <source>
        <strain evidence="2">SB210</strain>
    </source>
</reference>
<accession>I7M6R2</accession>
<organism evidence="1 2">
    <name type="scientific">Tetrahymena thermophila (strain SB210)</name>
    <dbReference type="NCBI Taxonomy" id="312017"/>
    <lineage>
        <taxon>Eukaryota</taxon>
        <taxon>Sar</taxon>
        <taxon>Alveolata</taxon>
        <taxon>Ciliophora</taxon>
        <taxon>Intramacronucleata</taxon>
        <taxon>Oligohymenophorea</taxon>
        <taxon>Hymenostomatida</taxon>
        <taxon>Tetrahymenina</taxon>
        <taxon>Tetrahymenidae</taxon>
        <taxon>Tetrahymena</taxon>
    </lineage>
</organism>